<proteinExistence type="predicted"/>
<dbReference type="InterPro" id="IPR039446">
    <property type="entry name" value="DauR-like"/>
</dbReference>
<dbReference type="RefSeq" id="WP_115139124.1">
    <property type="nucleotide sequence ID" value="NZ_JAKIKT010000011.1"/>
</dbReference>
<feature type="domain" description="YheO-like" evidence="1">
    <location>
        <begin position="21"/>
        <end position="128"/>
    </location>
</feature>
<gene>
    <name evidence="3" type="ORF">L2725_20345</name>
</gene>
<dbReference type="PANTHER" id="PTHR35568">
    <property type="entry name" value="TRANSCRIPTIONAL REGULATOR DAUR"/>
    <property type="match status" value="1"/>
</dbReference>
<evidence type="ECO:0000259" key="1">
    <source>
        <dbReference type="Pfam" id="PF08348"/>
    </source>
</evidence>
<feature type="domain" description="Transcriptional regulator DauR-like HTH" evidence="2">
    <location>
        <begin position="161"/>
        <end position="222"/>
    </location>
</feature>
<evidence type="ECO:0000313" key="4">
    <source>
        <dbReference type="Proteomes" id="UP001202831"/>
    </source>
</evidence>
<comment type="caution">
    <text evidence="3">The sequence shown here is derived from an EMBL/GenBank/DDBJ whole genome shotgun (WGS) entry which is preliminary data.</text>
</comment>
<dbReference type="Proteomes" id="UP001202831">
    <property type="component" value="Unassembled WGS sequence"/>
</dbReference>
<organism evidence="3 4">
    <name type="scientific">Shewanella corallii</name>
    <dbReference type="NCBI Taxonomy" id="560080"/>
    <lineage>
        <taxon>Bacteria</taxon>
        <taxon>Pseudomonadati</taxon>
        <taxon>Pseudomonadota</taxon>
        <taxon>Gammaproteobacteria</taxon>
        <taxon>Alteromonadales</taxon>
        <taxon>Shewanellaceae</taxon>
        <taxon>Shewanella</taxon>
    </lineage>
</organism>
<reference evidence="3 4" key="1">
    <citation type="submission" date="2022-01" db="EMBL/GenBank/DDBJ databases">
        <title>Whole genome-based taxonomy of the Shewanellaceae.</title>
        <authorList>
            <person name="Martin-Rodriguez A.J."/>
        </authorList>
    </citation>
    <scope>NUCLEOTIDE SEQUENCE [LARGE SCALE GENOMIC DNA]</scope>
    <source>
        <strain evidence="3 4">DSM 21332</strain>
    </source>
</reference>
<dbReference type="Pfam" id="PF13309">
    <property type="entry name" value="HTH_22"/>
    <property type="match status" value="1"/>
</dbReference>
<dbReference type="Pfam" id="PF08348">
    <property type="entry name" value="PAS_6"/>
    <property type="match status" value="1"/>
</dbReference>
<name>A0ABT0NC84_9GAMM</name>
<dbReference type="PANTHER" id="PTHR35568:SF1">
    <property type="entry name" value="TRANSCRIPTIONAL REGULATOR DAUR"/>
    <property type="match status" value="1"/>
</dbReference>
<dbReference type="InterPro" id="IPR039445">
    <property type="entry name" value="DauR-like_HTH"/>
</dbReference>
<evidence type="ECO:0000313" key="3">
    <source>
        <dbReference type="EMBL" id="MCL2916093.1"/>
    </source>
</evidence>
<sequence length="226" mass="25316">MSKTTERLQKMEFTQRDRELLEGYFRLADSMADLIGPHCEVVIHSLESFEQSVVKIVNGHHTGRKEGSPITDLGLKMLRLYEQTGDVTPKSYFSTNKDGSMLKSSTCILAGEDGKPIGMFCVNMNLSYPFPEIIKTLMPDMSQQPNLAIKENFSSSAGEVVEQALQHAVNDVDADPSVNLKGRNKAITKILFDNGIFELKEATNIVANHLNITKHAVYKYIREFKS</sequence>
<dbReference type="InterPro" id="IPR013559">
    <property type="entry name" value="YheO"/>
</dbReference>
<evidence type="ECO:0000259" key="2">
    <source>
        <dbReference type="Pfam" id="PF13309"/>
    </source>
</evidence>
<protein>
    <submittedName>
        <fullName evidence="3">PAS domain-containing protein</fullName>
    </submittedName>
</protein>
<accession>A0ABT0NC84</accession>
<dbReference type="EMBL" id="JAKIKT010000011">
    <property type="protein sequence ID" value="MCL2916093.1"/>
    <property type="molecule type" value="Genomic_DNA"/>
</dbReference>
<keyword evidence="4" id="KW-1185">Reference proteome</keyword>